<keyword evidence="2" id="KW-0472">Membrane</keyword>
<feature type="region of interest" description="Disordered" evidence="1">
    <location>
        <begin position="215"/>
        <end position="253"/>
    </location>
</feature>
<feature type="compositionally biased region" description="Basic and acidic residues" evidence="1">
    <location>
        <begin position="326"/>
        <end position="335"/>
    </location>
</feature>
<dbReference type="OrthoDB" id="5421290at2759"/>
<evidence type="ECO:0000313" key="4">
    <source>
        <dbReference type="Proteomes" id="UP000070501"/>
    </source>
</evidence>
<sequence>MAALAASITNGPLAPVTVGQSNMAYSTARECAKYCLQYGGQWMCGVNAGYYGLGWGLGCGCASTNGCFCATGLASSATNYLSACISSRCKGVAGDGWTKELDSMLGLYDGYCSTANIDTGGPASWTPSTKTTTGVAGTNPTGGAAVTGSGPTNAAASATSTGDAAAGEGGGGGKSGLSQSDIIALAASLGVGVPSLLIAGITLWAQLRKKKRANGAAATGGNDHSSLSSGGGDGRHDTSSSGAQQPGNKPGMAMTTTAAAAAPGAVTQPAVSYPYYPPQEQQHQQYPPQHQGYQQPQYNGQQQQQWPPNQPTPPPPPQYHMQGHVSEVDGSRRVW</sequence>
<dbReference type="AlphaFoldDB" id="A0A136JJI9"/>
<accession>A0A136JJI9</accession>
<keyword evidence="2" id="KW-0812">Transmembrane</keyword>
<dbReference type="STRING" id="196109.A0A136JJI9"/>
<keyword evidence="4" id="KW-1185">Reference proteome</keyword>
<keyword evidence="2" id="KW-1133">Transmembrane helix</keyword>
<dbReference type="InParanoid" id="A0A136JJI9"/>
<dbReference type="Proteomes" id="UP000070501">
    <property type="component" value="Unassembled WGS sequence"/>
</dbReference>
<feature type="compositionally biased region" description="Pro residues" evidence="1">
    <location>
        <begin position="308"/>
        <end position="318"/>
    </location>
</feature>
<feature type="transmembrane region" description="Helical" evidence="2">
    <location>
        <begin position="182"/>
        <end position="205"/>
    </location>
</feature>
<gene>
    <name evidence="3" type="ORF">Micbo1qcDRAFT_200027</name>
</gene>
<dbReference type="EMBL" id="KQ964245">
    <property type="protein sequence ID" value="KXJ97319.1"/>
    <property type="molecule type" value="Genomic_DNA"/>
</dbReference>
<feature type="region of interest" description="Disordered" evidence="1">
    <location>
        <begin position="123"/>
        <end position="173"/>
    </location>
</feature>
<feature type="region of interest" description="Disordered" evidence="1">
    <location>
        <begin position="271"/>
        <end position="335"/>
    </location>
</feature>
<feature type="compositionally biased region" description="Polar residues" evidence="1">
    <location>
        <begin position="125"/>
        <end position="141"/>
    </location>
</feature>
<proteinExistence type="predicted"/>
<reference evidence="4" key="1">
    <citation type="submission" date="2016-02" db="EMBL/GenBank/DDBJ databases">
        <title>Draft genome sequence of Microdochium bolleyi, a fungal endophyte of beachgrass.</title>
        <authorList>
            <consortium name="DOE Joint Genome Institute"/>
            <person name="David A.S."/>
            <person name="May G."/>
            <person name="Haridas S."/>
            <person name="Lim J."/>
            <person name="Wang M."/>
            <person name="Labutti K."/>
            <person name="Lipzen A."/>
            <person name="Barry K."/>
            <person name="Grigoriev I.V."/>
        </authorList>
    </citation>
    <scope>NUCLEOTIDE SEQUENCE [LARGE SCALE GENOMIC DNA]</scope>
    <source>
        <strain evidence="4">J235TASD1</strain>
    </source>
</reference>
<name>A0A136JJI9_9PEZI</name>
<evidence type="ECO:0000256" key="1">
    <source>
        <dbReference type="SAM" id="MobiDB-lite"/>
    </source>
</evidence>
<feature type="compositionally biased region" description="Low complexity" evidence="1">
    <location>
        <begin position="147"/>
        <end position="166"/>
    </location>
</feature>
<evidence type="ECO:0000313" key="3">
    <source>
        <dbReference type="EMBL" id="KXJ97319.1"/>
    </source>
</evidence>
<evidence type="ECO:0000256" key="2">
    <source>
        <dbReference type="SAM" id="Phobius"/>
    </source>
</evidence>
<feature type="compositionally biased region" description="Low complexity" evidence="1">
    <location>
        <begin position="271"/>
        <end position="307"/>
    </location>
</feature>
<organism evidence="3 4">
    <name type="scientific">Microdochium bolleyi</name>
    <dbReference type="NCBI Taxonomy" id="196109"/>
    <lineage>
        <taxon>Eukaryota</taxon>
        <taxon>Fungi</taxon>
        <taxon>Dikarya</taxon>
        <taxon>Ascomycota</taxon>
        <taxon>Pezizomycotina</taxon>
        <taxon>Sordariomycetes</taxon>
        <taxon>Xylariomycetidae</taxon>
        <taxon>Xylariales</taxon>
        <taxon>Microdochiaceae</taxon>
        <taxon>Microdochium</taxon>
    </lineage>
</organism>
<protein>
    <submittedName>
        <fullName evidence="3">Uncharacterized protein</fullName>
    </submittedName>
</protein>